<proteinExistence type="predicted"/>
<dbReference type="InterPro" id="IPR036458">
    <property type="entry name" value="Na:dicarbo_symporter_sf"/>
</dbReference>
<reference evidence="7 8" key="1">
    <citation type="submission" date="2014-11" db="EMBL/GenBank/DDBJ databases">
        <title>Symbiosis island explosion on the genome of extra-slow-growing strains of soybean bradyrhizobia with massive insertion sequences.</title>
        <authorList>
            <person name="Iida T."/>
            <person name="Minamisawa K."/>
        </authorList>
    </citation>
    <scope>NUCLEOTIDE SEQUENCE [LARGE SCALE GENOMIC DNA]</scope>
    <source>
        <strain evidence="7 8">NK6</strain>
    </source>
</reference>
<dbReference type="GO" id="GO:0015293">
    <property type="term" value="F:symporter activity"/>
    <property type="evidence" value="ECO:0007669"/>
    <property type="project" value="UniProtKB-KW"/>
</dbReference>
<evidence type="ECO:0000256" key="6">
    <source>
        <dbReference type="ARBA" id="ARBA00023136"/>
    </source>
</evidence>
<dbReference type="SUPFAM" id="SSF118215">
    <property type="entry name" value="Proton glutamate symport protein"/>
    <property type="match status" value="1"/>
</dbReference>
<dbReference type="OMA" id="ICSFVVP"/>
<dbReference type="PANTHER" id="PTHR42865">
    <property type="entry name" value="PROTON/GLUTAMATE-ASPARTATE SYMPORTER"/>
    <property type="match status" value="1"/>
</dbReference>
<keyword evidence="2" id="KW-0813">Transport</keyword>
<dbReference type="RefSeq" id="WP_011082935.1">
    <property type="nucleotide sequence ID" value="NZ_AJQI01000263.1"/>
</dbReference>
<dbReference type="PRINTS" id="PR00173">
    <property type="entry name" value="EDTRNSPORT"/>
</dbReference>
<comment type="subcellular location">
    <subcellularLocation>
        <location evidence="1">Cell membrane</location>
        <topology evidence="1">Multi-pass membrane protein</topology>
    </subcellularLocation>
</comment>
<keyword evidence="3" id="KW-1003">Cell membrane</keyword>
<dbReference type="Gene3D" id="1.10.3860.10">
    <property type="entry name" value="Sodium:dicarboxylate symporter"/>
    <property type="match status" value="1"/>
</dbReference>
<dbReference type="GO" id="GO:0006835">
    <property type="term" value="P:dicarboxylic acid transport"/>
    <property type="evidence" value="ECO:0007669"/>
    <property type="project" value="TreeGrafter"/>
</dbReference>
<gene>
    <name evidence="7" type="ORF">NK6_4574</name>
</gene>
<dbReference type="Pfam" id="PF00375">
    <property type="entry name" value="SDF"/>
    <property type="match status" value="1"/>
</dbReference>
<dbReference type="AlphaFoldDB" id="A0A0E4FVZ8"/>
<evidence type="ECO:0000256" key="3">
    <source>
        <dbReference type="ARBA" id="ARBA00022475"/>
    </source>
</evidence>
<dbReference type="FunFam" id="1.10.3860.10:FF:000020">
    <property type="entry name" value="Proton glutamate symport protein"/>
    <property type="match status" value="1"/>
</dbReference>
<dbReference type="Proteomes" id="UP000063308">
    <property type="component" value="Chromosome"/>
</dbReference>
<evidence type="ECO:0000256" key="2">
    <source>
        <dbReference type="ARBA" id="ARBA00022448"/>
    </source>
</evidence>
<evidence type="ECO:0000256" key="5">
    <source>
        <dbReference type="ARBA" id="ARBA00022989"/>
    </source>
</evidence>
<keyword evidence="5" id="KW-1133">Transmembrane helix</keyword>
<accession>A0A0E4FVZ8</accession>
<protein>
    <submittedName>
        <fullName evidence="7">Proton glutamate symport protein</fullName>
    </submittedName>
</protein>
<evidence type="ECO:0000256" key="1">
    <source>
        <dbReference type="ARBA" id="ARBA00004651"/>
    </source>
</evidence>
<keyword evidence="6" id="KW-0472">Membrane</keyword>
<keyword evidence="4" id="KW-0812">Transmembrane</keyword>
<dbReference type="PANTHER" id="PTHR42865:SF7">
    <property type="entry name" value="PROTON_GLUTAMATE-ASPARTATE SYMPORTER"/>
    <property type="match status" value="1"/>
</dbReference>
<organism evidence="7 8">
    <name type="scientific">Bradyrhizobium diazoefficiens</name>
    <dbReference type="NCBI Taxonomy" id="1355477"/>
    <lineage>
        <taxon>Bacteria</taxon>
        <taxon>Pseudomonadati</taxon>
        <taxon>Pseudomonadota</taxon>
        <taxon>Alphaproteobacteria</taxon>
        <taxon>Hyphomicrobiales</taxon>
        <taxon>Nitrobacteraceae</taxon>
        <taxon>Bradyrhizobium</taxon>
    </lineage>
</organism>
<dbReference type="InterPro" id="IPR001991">
    <property type="entry name" value="Na-dicarboxylate_symporter"/>
</dbReference>
<evidence type="ECO:0000313" key="7">
    <source>
        <dbReference type="EMBL" id="BAR57741.1"/>
    </source>
</evidence>
<sequence length="432" mass="46098">MSNRFTQYILGAMVLGIIMGSAIYNFLPDTRADWASSINLIAMMFLRLIKMIIAPLVFATLVGGIAHMGSGAKLGRIFAKTMGWFISASFVSLMLGLIMVNLLQPGANFPGTLPAAGQSTGLPVSAFSIEKFLTHLIPTSIADAMAQNEILQIVIFAVFFSVAMGAMPERSKPILALIDDIGHIMLKVTSYVMLFAPLAVWAAITATVAKNGLLVLWKLVVFMGGFYLSLALLWTILVIVGFIVIGPRYSHLLKLIREPLMIAFSTASSEAAYPKTLEGLNRFGASSRISSFVLPLGYSFNLDGTMMYCTFASIFIAQSYHIDMPLGTQLAMLATLMITSKGVAGVPRASLVVIASTLAQFNIPEAGLLMIMGIDTFLDMGRSATNVIGNTLATSVVAKWEGELGPEHAMGPGDAVPDDMVPGEVPAMAGHG</sequence>
<evidence type="ECO:0000313" key="8">
    <source>
        <dbReference type="Proteomes" id="UP000063308"/>
    </source>
</evidence>
<name>A0A0E4FVZ8_9BRAD</name>
<dbReference type="GO" id="GO:0005886">
    <property type="term" value="C:plasma membrane"/>
    <property type="evidence" value="ECO:0007669"/>
    <property type="project" value="UniProtKB-SubCell"/>
</dbReference>
<dbReference type="EMBL" id="AP014685">
    <property type="protein sequence ID" value="BAR57741.1"/>
    <property type="molecule type" value="Genomic_DNA"/>
</dbReference>
<dbReference type="GeneID" id="46495260"/>
<evidence type="ECO:0000256" key="4">
    <source>
        <dbReference type="ARBA" id="ARBA00022692"/>
    </source>
</evidence>